<feature type="region of interest" description="Disordered" evidence="2">
    <location>
        <begin position="852"/>
        <end position="896"/>
    </location>
</feature>
<protein>
    <submittedName>
        <fullName evidence="5">Tuberin</fullName>
    </submittedName>
</protein>
<dbReference type="GO" id="GO:0051056">
    <property type="term" value="P:regulation of small GTPase mediated signal transduction"/>
    <property type="evidence" value="ECO:0007669"/>
    <property type="project" value="InterPro"/>
</dbReference>
<feature type="signal peptide" evidence="3">
    <location>
        <begin position="1"/>
        <end position="34"/>
    </location>
</feature>
<feature type="region of interest" description="Disordered" evidence="2">
    <location>
        <begin position="910"/>
        <end position="940"/>
    </location>
</feature>
<evidence type="ECO:0000313" key="6">
    <source>
        <dbReference type="Proteomes" id="UP000054563"/>
    </source>
</evidence>
<feature type="compositionally biased region" description="Low complexity" evidence="2">
    <location>
        <begin position="1106"/>
        <end position="1117"/>
    </location>
</feature>
<dbReference type="PANTHER" id="PTHR10063">
    <property type="entry name" value="TUBERIN"/>
    <property type="match status" value="1"/>
</dbReference>
<evidence type="ECO:0000259" key="4">
    <source>
        <dbReference type="PROSITE" id="PS50085"/>
    </source>
</evidence>
<dbReference type="InterPro" id="IPR027107">
    <property type="entry name" value="Tuberin/Ral-act_asu"/>
</dbReference>
<dbReference type="GO" id="GO:0005096">
    <property type="term" value="F:GTPase activator activity"/>
    <property type="evidence" value="ECO:0007669"/>
    <property type="project" value="UniProtKB-KW"/>
</dbReference>
<dbReference type="InterPro" id="IPR035974">
    <property type="entry name" value="Rap/Ran-GAP_sf"/>
</dbReference>
<dbReference type="EMBL" id="DS017027">
    <property type="protein sequence ID" value="KMU90891.1"/>
    <property type="molecule type" value="Genomic_DNA"/>
</dbReference>
<keyword evidence="3" id="KW-0732">Signal</keyword>
<feature type="region of interest" description="Disordered" evidence="2">
    <location>
        <begin position="1095"/>
        <end position="1118"/>
    </location>
</feature>
<evidence type="ECO:0000256" key="1">
    <source>
        <dbReference type="ARBA" id="ARBA00022468"/>
    </source>
</evidence>
<dbReference type="GO" id="GO:0032007">
    <property type="term" value="P:negative regulation of TOR signaling"/>
    <property type="evidence" value="ECO:0007669"/>
    <property type="project" value="TreeGrafter"/>
</dbReference>
<dbReference type="GO" id="GO:0005634">
    <property type="term" value="C:nucleus"/>
    <property type="evidence" value="ECO:0007669"/>
    <property type="project" value="InterPro"/>
</dbReference>
<dbReference type="Pfam" id="PF03542">
    <property type="entry name" value="Tuberin"/>
    <property type="match status" value="1"/>
</dbReference>
<reference evidence="6" key="1">
    <citation type="journal article" date="2010" name="Genome Res.">
        <title>Population genomic sequencing of Coccidioides fungi reveals recent hybridization and transposon control.</title>
        <authorList>
            <person name="Neafsey D.E."/>
            <person name="Barker B.M."/>
            <person name="Sharpton T.J."/>
            <person name="Stajich J.E."/>
            <person name="Park D.J."/>
            <person name="Whiston E."/>
            <person name="Hung C.-Y."/>
            <person name="McMahan C."/>
            <person name="White J."/>
            <person name="Sykes S."/>
            <person name="Heiman D."/>
            <person name="Young S."/>
            <person name="Zeng Q."/>
            <person name="Abouelleil A."/>
            <person name="Aftuck L."/>
            <person name="Bessette D."/>
            <person name="Brown A."/>
            <person name="FitzGerald M."/>
            <person name="Lui A."/>
            <person name="Macdonald J.P."/>
            <person name="Priest M."/>
            <person name="Orbach M.J."/>
            <person name="Galgiani J.N."/>
            <person name="Kirkland T.N."/>
            <person name="Cole G.T."/>
            <person name="Birren B.W."/>
            <person name="Henn M.R."/>
            <person name="Taylor J.W."/>
            <person name="Rounsley S.D."/>
        </authorList>
    </citation>
    <scope>NUCLEOTIDE SEQUENCE [LARGE SCALE GENOMIC DNA]</scope>
    <source>
        <strain evidence="6">H538.4</strain>
    </source>
</reference>
<dbReference type="SUPFAM" id="SSF111347">
    <property type="entry name" value="Rap/Ran-GAP"/>
    <property type="match status" value="1"/>
</dbReference>
<dbReference type="InterPro" id="IPR018515">
    <property type="entry name" value="Tuberin-type_domain"/>
</dbReference>
<name>A0A0J8S233_COCIT</name>
<dbReference type="FunFam" id="3.40.50.11210:FF:000007">
    <property type="entry name" value="Tuberous sclerosis 2"/>
    <property type="match status" value="1"/>
</dbReference>
<dbReference type="PROSITE" id="PS50085">
    <property type="entry name" value="RAPGAP"/>
    <property type="match status" value="1"/>
</dbReference>
<dbReference type="VEuPathDB" id="FungiDB:CIHG_08547"/>
<dbReference type="Gene3D" id="3.40.50.11210">
    <property type="entry name" value="Rap/Ran-GAP"/>
    <property type="match status" value="1"/>
</dbReference>
<dbReference type="eggNOG" id="KOG3687">
    <property type="taxonomic scope" value="Eukaryota"/>
</dbReference>
<dbReference type="OrthoDB" id="19311at2759"/>
<dbReference type="Pfam" id="PF11864">
    <property type="entry name" value="DUF3384"/>
    <property type="match status" value="1"/>
</dbReference>
<accession>A0A0J8S233</accession>
<feature type="compositionally biased region" description="Polar residues" evidence="2">
    <location>
        <begin position="931"/>
        <end position="940"/>
    </location>
</feature>
<dbReference type="Pfam" id="PF02145">
    <property type="entry name" value="Rap_GAP"/>
    <property type="match status" value="1"/>
</dbReference>
<evidence type="ECO:0000256" key="2">
    <source>
        <dbReference type="SAM" id="MobiDB-lite"/>
    </source>
</evidence>
<dbReference type="InterPro" id="IPR024584">
    <property type="entry name" value="Tuberin_N"/>
</dbReference>
<gene>
    <name evidence="5" type="ORF">CIHG_08547</name>
</gene>
<keyword evidence="1" id="KW-0343">GTPase activation</keyword>
<feature type="chain" id="PRO_5005308354" evidence="3">
    <location>
        <begin position="35"/>
        <end position="1601"/>
    </location>
</feature>
<organism evidence="5 6">
    <name type="scientific">Coccidioides immitis H538.4</name>
    <dbReference type="NCBI Taxonomy" id="396776"/>
    <lineage>
        <taxon>Eukaryota</taxon>
        <taxon>Fungi</taxon>
        <taxon>Dikarya</taxon>
        <taxon>Ascomycota</taxon>
        <taxon>Pezizomycotina</taxon>
        <taxon>Eurotiomycetes</taxon>
        <taxon>Eurotiomycetidae</taxon>
        <taxon>Onygenales</taxon>
        <taxon>Onygenaceae</taxon>
        <taxon>Coccidioides</taxon>
    </lineage>
</organism>
<sequence length="1601" mass="176576">MRPSVLPRICRAAPPKSFLCTFSLLLRFCTTTAAEPTDHRSARLNSPNLLLLHQPPLSLFTPLNLAQLSLVFNASENKSSAAVVAVAFTLFFEDNRANQEYCTRSHQSFTAARLVASRACSSALLGRMCSNDVSSPSHKSTSSTFVDVFKIASALPRPFSPAHPELQLQPTMEGRRGSRFGLDSLHRGSIAADVLEPPNFETLLRNINRDQPVSGAVDEAERAARHLHSFGADQAIAIWDAASYLLDHASADARKAGSNLLETICGRQDLSLSARRDLYTSMSRPCSPDLIPSRVRALVALADHGRKIDFSDDSALPTVVPWIVPLYDSLASTRAKNKKLGKPYNSSTPEEAAFGDLFQLIVDIVTLQRQSPAAADVESLLENLFVVCKSTHVTGDIKHSLAVFDAIISSITVPSSSFSALLDVLCSIHASIKSLAGPTSRVVRNLAKSKSQKEMVGLLHAFLLETPVGPDRNLNVTRGAVDIFRDLVAGYGQEGMPSLSFDLLISSLQHATNKNDGRIDTDILEVCLNMLQGDYLDVALQYNWTNFVLVILTSARRVINPRPQSTDTASSKANTSDDVKSNISAHITRIASSMEATWPRLGGNQKIDVLHLFMKVHMQLTPSQAELALRLLSVQKLCHIGCTDWIPTSWELMHNFILARDKTPETSTKNAYRTEDASSIFDAEGFTDALLHNFEEETSATFLRELVSFLVTVALSCDEQLFKRLIDVLTLQMKADEIKEDLSPTSVSSHPVSHSIPLTNVLLPSLSNVSCLGLVRIFLRSLVGHPSINPSLVFEKLIDIARSPQRPCDARLSALKVLFRIRCDSAGAIYVIPTVDSSFLINVLSRTIDVTSRQSVTEDSSSDRKPRNDSQSGRLSLKEPSSGPLVSDTPRAASESRAVKWNSPVWIGDESNSLPEEPLDDPSDRTFAFLPSSTDEQSEQSPRILLPVNFWVETVIALLQREKNWDIYSYVLAYLAAQLMNRELFRNSMPQIKLLRSVLCEQIKNESFQEPHGWTGVKKGDIAVCIFAALTRLIGFHQHFAKSEQDETVRTFMLGIGSWEATARGCIHALAVCCHETPLSRYKAMDPLATRSASLPTRLSGGAKETASTPGASGASAVDANTSDDLSRYVYHLTYHVMDRSNHISWIIKRLVFTDEAGKEVIEEQSQVFMDFMQRVVFSDLGDTIPFERFPPSDSDGPVSKRTWIVGMSIVTVETAGASGLSQITKRQASGTTYASYQQRTAPVLPHQIPVSASPHSITDEQTTRILPSHILLQLTTSAFPTPVVTQPLPLPDDDFTRRAISTFDRNDIVDGHKVGVIYIDQGQTEEAQILANTSGSSDYEFFLGGLGAKVSLENAKFNTQGLQHGTDGEYTYAWRDRVTEIVYHIPTMMPTDLAADPYCVKKKMHIGNDFVNIIFNRSNKEVAFDTILTQFNFVNVVISPVCRVSPKEVPIHSIEDFYQSFYIVKVVSKPGFPELSPAAMPKVISGKNLAAFVRLIALNASAFSLVSSRGGEHVSSWQNRLREIRRLRDRAFDASVGSSDATVETVYVPHRRHTKAAAVQVEETPPAQGLRANFGAERNLYIDNNVFQNLDFSRWSNSRP</sequence>
<evidence type="ECO:0000256" key="3">
    <source>
        <dbReference type="SAM" id="SignalP"/>
    </source>
</evidence>
<dbReference type="STRING" id="396776.A0A0J8S233"/>
<dbReference type="GO" id="GO:0033596">
    <property type="term" value="C:TSC1-TSC2 complex"/>
    <property type="evidence" value="ECO:0007669"/>
    <property type="project" value="TreeGrafter"/>
</dbReference>
<dbReference type="PANTHER" id="PTHR10063:SF0">
    <property type="entry name" value="TUBERIN"/>
    <property type="match status" value="1"/>
</dbReference>
<dbReference type="InterPro" id="IPR000331">
    <property type="entry name" value="Rap/Ran_GAP_dom"/>
</dbReference>
<dbReference type="Proteomes" id="UP000054563">
    <property type="component" value="Unassembled WGS sequence"/>
</dbReference>
<evidence type="ECO:0000313" key="5">
    <source>
        <dbReference type="EMBL" id="KMU90891.1"/>
    </source>
</evidence>
<proteinExistence type="predicted"/>
<feature type="domain" description="Rap-GAP" evidence="4">
    <location>
        <begin position="1301"/>
        <end position="1536"/>
    </location>
</feature>